<feature type="active site" description="Proton donor/acceptor" evidence="12">
    <location>
        <position position="137"/>
    </location>
</feature>
<evidence type="ECO:0000256" key="11">
    <source>
        <dbReference type="PIRNR" id="PIRNR001365"/>
    </source>
</evidence>
<feature type="active site" description="Schiff-base intermediate with substrate" evidence="12">
    <location>
        <position position="165"/>
    </location>
</feature>
<dbReference type="EMBL" id="CP098810">
    <property type="protein sequence ID" value="USJ28409.1"/>
    <property type="molecule type" value="Genomic_DNA"/>
</dbReference>
<dbReference type="GO" id="GO:0005829">
    <property type="term" value="C:cytosol"/>
    <property type="evidence" value="ECO:0007669"/>
    <property type="project" value="TreeGrafter"/>
</dbReference>
<evidence type="ECO:0000256" key="8">
    <source>
        <dbReference type="ARBA" id="ARBA00023270"/>
    </source>
</evidence>
<evidence type="ECO:0000256" key="12">
    <source>
        <dbReference type="PIRSR" id="PIRSR001365-1"/>
    </source>
</evidence>
<dbReference type="Proteomes" id="UP001055460">
    <property type="component" value="Plasmid pC"/>
</dbReference>
<keyword evidence="8" id="KW-0704">Schiff base</keyword>
<keyword evidence="6" id="KW-0457">Lysine biosynthesis</keyword>
<dbReference type="PIRSF" id="PIRSF001365">
    <property type="entry name" value="DHDPS"/>
    <property type="match status" value="1"/>
</dbReference>
<comment type="function">
    <text evidence="1">Catalyzes the condensation of (S)-aspartate-beta-semialdehyde [(S)-ASA] and pyruvate to 4-hydroxy-tetrahydrodipicolinate (HTPA).</text>
</comment>
<comment type="similarity">
    <text evidence="11">Belongs to the DapA family.</text>
</comment>
<proteinExistence type="inferred from homology"/>
<dbReference type="InterPro" id="IPR020625">
    <property type="entry name" value="Schiff_base-form_aldolases_AS"/>
</dbReference>
<organism evidence="13 14">
    <name type="scientific">Ensifer adhaerens</name>
    <name type="common">Sinorhizobium morelense</name>
    <dbReference type="NCBI Taxonomy" id="106592"/>
    <lineage>
        <taxon>Bacteria</taxon>
        <taxon>Pseudomonadati</taxon>
        <taxon>Pseudomonadota</taxon>
        <taxon>Alphaproteobacteria</taxon>
        <taxon>Hyphomicrobiales</taxon>
        <taxon>Rhizobiaceae</taxon>
        <taxon>Sinorhizobium/Ensifer group</taxon>
        <taxon>Ensifer</taxon>
    </lineage>
</organism>
<protein>
    <recommendedName>
        <fullName evidence="3 10">4-hydroxy-tetrahydrodipicolinate synthase</fullName>
        <ecNumber evidence="3 10">4.3.3.7</ecNumber>
    </recommendedName>
</protein>
<dbReference type="GO" id="GO:0019262">
    <property type="term" value="P:N-acetylneuraminate catabolic process"/>
    <property type="evidence" value="ECO:0007669"/>
    <property type="project" value="TreeGrafter"/>
</dbReference>
<dbReference type="GO" id="GO:0008747">
    <property type="term" value="F:N-acetylneuraminate lyase activity"/>
    <property type="evidence" value="ECO:0007669"/>
    <property type="project" value="TreeGrafter"/>
</dbReference>
<dbReference type="NCBIfam" id="TIGR00674">
    <property type="entry name" value="dapA"/>
    <property type="match status" value="1"/>
</dbReference>
<reference evidence="13" key="1">
    <citation type="submission" date="2022-06" db="EMBL/GenBank/DDBJ databases">
        <title>Physiological and biochemical characterization and genomic elucidation of a strain of the genus Ensifer adhaerens M8 that combines arsenic oxidation and chromium reduction.</title>
        <authorList>
            <person name="Li X."/>
            <person name="Yu c."/>
        </authorList>
    </citation>
    <scope>NUCLEOTIDE SEQUENCE</scope>
    <source>
        <strain evidence="13">M8</strain>
        <plasmid evidence="13">pC</plasmid>
    </source>
</reference>
<dbReference type="PROSITE" id="PS00666">
    <property type="entry name" value="DHDPS_2"/>
    <property type="match status" value="1"/>
</dbReference>
<evidence type="ECO:0000256" key="1">
    <source>
        <dbReference type="ARBA" id="ARBA00003294"/>
    </source>
</evidence>
<dbReference type="InterPro" id="IPR002220">
    <property type="entry name" value="DapA-like"/>
</dbReference>
<comment type="pathway">
    <text evidence="2">Amino-acid biosynthesis; L-lysine biosynthesis via DAP pathway; (S)-tetrahydrodipicolinate from L-aspartate: step 3/4.</text>
</comment>
<geneLocation type="plasmid" evidence="13 14">
    <name>pC</name>
</geneLocation>
<dbReference type="Pfam" id="PF00701">
    <property type="entry name" value="DHDPS"/>
    <property type="match status" value="1"/>
</dbReference>
<evidence type="ECO:0000313" key="13">
    <source>
        <dbReference type="EMBL" id="USJ28409.1"/>
    </source>
</evidence>
<dbReference type="AlphaFoldDB" id="A0A9Q8YJ31"/>
<evidence type="ECO:0000313" key="14">
    <source>
        <dbReference type="Proteomes" id="UP001055460"/>
    </source>
</evidence>
<dbReference type="CDD" id="cd00408">
    <property type="entry name" value="DHDPS-like"/>
    <property type="match status" value="1"/>
</dbReference>
<dbReference type="SUPFAM" id="SSF51569">
    <property type="entry name" value="Aldolase"/>
    <property type="match status" value="1"/>
</dbReference>
<dbReference type="PANTHER" id="PTHR42849">
    <property type="entry name" value="N-ACETYLNEURAMINATE LYASE"/>
    <property type="match status" value="1"/>
</dbReference>
<sequence length="295" mass="32319">MNLSYMRGVHTILVTPFNSDYSLNIEGHRRNVEFAAKSSAHALVCLGTQGEFHSLNTEEQKQIMKATVEQNAGRKPIICGTAHSSTLEAQELTRYAKEMGADAVLMTPPYYSQVTWKGVYDHFARIASKVDLPIVLYNAPERAGFNLTPEHLAKLSEIDQIVAVKQASRNIMEIEETISQVGDKLAVFGGSEAMMWPVMALGAVGSSSTAASFMPQYFVDIYEAAINGEYERGQDLFMKLAPFRVLSKKLGHAGVVKAAMDIVGLAGGPMRPPLVTPKREDLVELDKILADLGQK</sequence>
<name>A0A9Q8YJ31_ENSAD</name>
<gene>
    <name evidence="13" type="primary">dapA</name>
    <name evidence="13" type="ORF">NE863_35305</name>
</gene>
<dbReference type="SMART" id="SM01130">
    <property type="entry name" value="DHDPS"/>
    <property type="match status" value="1"/>
</dbReference>
<dbReference type="Gene3D" id="3.20.20.70">
    <property type="entry name" value="Aldolase class I"/>
    <property type="match status" value="1"/>
</dbReference>
<dbReference type="PANTHER" id="PTHR42849:SF1">
    <property type="entry name" value="N-ACETYLNEURAMINATE LYASE"/>
    <property type="match status" value="1"/>
</dbReference>
<evidence type="ECO:0000256" key="5">
    <source>
        <dbReference type="ARBA" id="ARBA00022915"/>
    </source>
</evidence>
<keyword evidence="4" id="KW-0028">Amino-acid biosynthesis</keyword>
<evidence type="ECO:0000256" key="2">
    <source>
        <dbReference type="ARBA" id="ARBA00005120"/>
    </source>
</evidence>
<evidence type="ECO:0000256" key="4">
    <source>
        <dbReference type="ARBA" id="ARBA00022605"/>
    </source>
</evidence>
<dbReference type="GO" id="GO:0009089">
    <property type="term" value="P:lysine biosynthetic process via diaminopimelate"/>
    <property type="evidence" value="ECO:0007669"/>
    <property type="project" value="UniProtKB-UniRule"/>
</dbReference>
<dbReference type="PRINTS" id="PR00146">
    <property type="entry name" value="DHPICSNTHASE"/>
</dbReference>
<dbReference type="EC" id="4.3.3.7" evidence="3 10"/>
<evidence type="ECO:0000256" key="3">
    <source>
        <dbReference type="ARBA" id="ARBA00012086"/>
    </source>
</evidence>
<keyword evidence="5" id="KW-0220">Diaminopimelate biosynthesis</keyword>
<dbReference type="InterPro" id="IPR005263">
    <property type="entry name" value="DapA"/>
</dbReference>
<dbReference type="GO" id="GO:0008840">
    <property type="term" value="F:4-hydroxy-tetrahydrodipicolinate synthase activity"/>
    <property type="evidence" value="ECO:0007669"/>
    <property type="project" value="UniProtKB-UniRule"/>
</dbReference>
<evidence type="ECO:0000256" key="9">
    <source>
        <dbReference type="ARBA" id="ARBA00047836"/>
    </source>
</evidence>
<dbReference type="RefSeq" id="WP_252161478.1">
    <property type="nucleotide sequence ID" value="NZ_CP098810.1"/>
</dbReference>
<accession>A0A9Q8YJ31</accession>
<keyword evidence="7 11" id="KW-0456">Lyase</keyword>
<comment type="catalytic activity">
    <reaction evidence="9">
        <text>L-aspartate 4-semialdehyde + pyruvate = (2S,4S)-4-hydroxy-2,3,4,5-tetrahydrodipicolinate + H2O + H(+)</text>
        <dbReference type="Rhea" id="RHEA:34171"/>
        <dbReference type="ChEBI" id="CHEBI:15361"/>
        <dbReference type="ChEBI" id="CHEBI:15377"/>
        <dbReference type="ChEBI" id="CHEBI:15378"/>
        <dbReference type="ChEBI" id="CHEBI:67139"/>
        <dbReference type="ChEBI" id="CHEBI:537519"/>
        <dbReference type="EC" id="4.3.3.7"/>
    </reaction>
</comment>
<evidence type="ECO:0000256" key="6">
    <source>
        <dbReference type="ARBA" id="ARBA00023154"/>
    </source>
</evidence>
<dbReference type="GO" id="GO:0019877">
    <property type="term" value="P:diaminopimelate biosynthetic process"/>
    <property type="evidence" value="ECO:0007669"/>
    <property type="project" value="UniProtKB-KW"/>
</dbReference>
<dbReference type="InterPro" id="IPR013785">
    <property type="entry name" value="Aldolase_TIM"/>
</dbReference>
<evidence type="ECO:0000256" key="10">
    <source>
        <dbReference type="NCBIfam" id="TIGR00674"/>
    </source>
</evidence>
<evidence type="ECO:0000256" key="7">
    <source>
        <dbReference type="ARBA" id="ARBA00023239"/>
    </source>
</evidence>
<keyword evidence="13" id="KW-0614">Plasmid</keyword>